<evidence type="ECO:0000313" key="1">
    <source>
        <dbReference type="EMBL" id="KAJ7714920.1"/>
    </source>
</evidence>
<sequence length="306" mass="33992">MFSAPMCASGAQSDFCGFYTLWAPSLLVSSSFSPNLHLSGNFMPLSGNATLRTFFDAGQFNTILGLTEELRRRYTKHSPTAFMTQSRDLYMERCPNTAEAVNFSKVEPWMVPRHARAGHRKECALCQNTGPCTAQPIERLGPQPLPYQNLQRFNNQIHVQREKRNATPVIPNGTAAVVVGYLNGLRARVILCPEESDCSTVTFGILRAAARPVEGNIDEDKLEGDLRKQGDTADEWKGRRWSFAVESAAQIGFWRNKQYKTGSYVGVKKLDWESSGGGRINENDATGGRLWARAQKDEGGVRPRVG</sequence>
<comment type="caution">
    <text evidence="1">The sequence shown here is derived from an EMBL/GenBank/DDBJ whole genome shotgun (WGS) entry which is preliminary data.</text>
</comment>
<reference evidence="1" key="1">
    <citation type="submission" date="2023-03" db="EMBL/GenBank/DDBJ databases">
        <title>Massive genome expansion in bonnet fungi (Mycena s.s.) driven by repeated elements and novel gene families across ecological guilds.</title>
        <authorList>
            <consortium name="Lawrence Berkeley National Laboratory"/>
            <person name="Harder C.B."/>
            <person name="Miyauchi S."/>
            <person name="Viragh M."/>
            <person name="Kuo A."/>
            <person name="Thoen E."/>
            <person name="Andreopoulos B."/>
            <person name="Lu D."/>
            <person name="Skrede I."/>
            <person name="Drula E."/>
            <person name="Henrissat B."/>
            <person name="Morin E."/>
            <person name="Kohler A."/>
            <person name="Barry K."/>
            <person name="LaButti K."/>
            <person name="Morin E."/>
            <person name="Salamov A."/>
            <person name="Lipzen A."/>
            <person name="Mereny Z."/>
            <person name="Hegedus B."/>
            <person name="Baldrian P."/>
            <person name="Stursova M."/>
            <person name="Weitz H."/>
            <person name="Taylor A."/>
            <person name="Grigoriev I.V."/>
            <person name="Nagy L.G."/>
            <person name="Martin F."/>
            <person name="Kauserud H."/>
        </authorList>
    </citation>
    <scope>NUCLEOTIDE SEQUENCE</scope>
    <source>
        <strain evidence="1">CBHHK182m</strain>
    </source>
</reference>
<dbReference type="EMBL" id="JARKIB010000317">
    <property type="protein sequence ID" value="KAJ7714920.1"/>
    <property type="molecule type" value="Genomic_DNA"/>
</dbReference>
<protein>
    <submittedName>
        <fullName evidence="1">Uncharacterized protein</fullName>
    </submittedName>
</protein>
<evidence type="ECO:0000313" key="2">
    <source>
        <dbReference type="Proteomes" id="UP001215598"/>
    </source>
</evidence>
<name>A0AAD7H8E3_9AGAR</name>
<dbReference type="AlphaFoldDB" id="A0AAD7H8E3"/>
<proteinExistence type="predicted"/>
<keyword evidence="2" id="KW-1185">Reference proteome</keyword>
<dbReference type="Proteomes" id="UP001215598">
    <property type="component" value="Unassembled WGS sequence"/>
</dbReference>
<organism evidence="1 2">
    <name type="scientific">Mycena metata</name>
    <dbReference type="NCBI Taxonomy" id="1033252"/>
    <lineage>
        <taxon>Eukaryota</taxon>
        <taxon>Fungi</taxon>
        <taxon>Dikarya</taxon>
        <taxon>Basidiomycota</taxon>
        <taxon>Agaricomycotina</taxon>
        <taxon>Agaricomycetes</taxon>
        <taxon>Agaricomycetidae</taxon>
        <taxon>Agaricales</taxon>
        <taxon>Marasmiineae</taxon>
        <taxon>Mycenaceae</taxon>
        <taxon>Mycena</taxon>
    </lineage>
</organism>
<gene>
    <name evidence="1" type="ORF">B0H16DRAFT_1477758</name>
</gene>
<accession>A0AAD7H8E3</accession>